<feature type="region of interest" description="Disordered" evidence="1">
    <location>
        <begin position="51"/>
        <end position="74"/>
    </location>
</feature>
<evidence type="ECO:0000313" key="2">
    <source>
        <dbReference type="EMBL" id="EFA45406.1"/>
    </source>
</evidence>
<sequence>MDGASRVGDASYNDYPRIGFYTAWKPAKPLLDDPFTDRFVLTCINSTTPAITPQSARRPIANPCDVKKDSHAKS</sequence>
<reference evidence="2 3" key="1">
    <citation type="submission" date="2009-10" db="EMBL/GenBank/DDBJ databases">
        <authorList>
            <person name="Qin X."/>
            <person name="Bachman B."/>
            <person name="Battles P."/>
            <person name="Bell A."/>
            <person name="Bess C."/>
            <person name="Bickham C."/>
            <person name="Chaboub L."/>
            <person name="Chen D."/>
            <person name="Coyle M."/>
            <person name="Deiros D.R."/>
            <person name="Dinh H."/>
            <person name="Forbes L."/>
            <person name="Fowler G."/>
            <person name="Francisco L."/>
            <person name="Fu Q."/>
            <person name="Gubbala S."/>
            <person name="Hale W."/>
            <person name="Han Y."/>
            <person name="Hemphill L."/>
            <person name="Highlander S.K."/>
            <person name="Hirani K."/>
            <person name="Hogues M."/>
            <person name="Jackson L."/>
            <person name="Jakkamsetti A."/>
            <person name="Javaid M."/>
            <person name="Jiang H."/>
            <person name="Korchina V."/>
            <person name="Kovar C."/>
            <person name="Lara F."/>
            <person name="Lee S."/>
            <person name="Mata R."/>
            <person name="Mathew T."/>
            <person name="Moen C."/>
            <person name="Morales K."/>
            <person name="Munidasa M."/>
            <person name="Nazareth L."/>
            <person name="Ngo R."/>
            <person name="Nguyen L."/>
            <person name="Okwuonu G."/>
            <person name="Ongeri F."/>
            <person name="Patil S."/>
            <person name="Petrosino J."/>
            <person name="Pham C."/>
            <person name="Pham P."/>
            <person name="Pu L.-L."/>
            <person name="Puazo M."/>
            <person name="Raj R."/>
            <person name="Reid J."/>
            <person name="Rouhana J."/>
            <person name="Saada N."/>
            <person name="Shang Y."/>
            <person name="Simmons D."/>
            <person name="Thornton R."/>
            <person name="Warren J."/>
            <person name="Weissenberger G."/>
            <person name="Zhang J."/>
            <person name="Zhang L."/>
            <person name="Zhou C."/>
            <person name="Zhu D."/>
            <person name="Muzny D."/>
            <person name="Worley K."/>
            <person name="Gibbs R."/>
        </authorList>
    </citation>
    <scope>NUCLEOTIDE SEQUENCE [LARGE SCALE GENOMIC DNA]</scope>
    <source>
        <strain evidence="2 3">DSM 17361</strain>
    </source>
</reference>
<proteinExistence type="predicted"/>
<accession>D1PTA4</accession>
<dbReference type="RefSeq" id="WP_007175393.1">
    <property type="nucleotide sequence ID" value="NZ_GG704784.1"/>
</dbReference>
<feature type="compositionally biased region" description="Basic and acidic residues" evidence="1">
    <location>
        <begin position="65"/>
        <end position="74"/>
    </location>
</feature>
<evidence type="ECO:0000256" key="1">
    <source>
        <dbReference type="SAM" id="MobiDB-lite"/>
    </source>
</evidence>
<dbReference type="Proteomes" id="UP000003160">
    <property type="component" value="Unassembled WGS sequence"/>
</dbReference>
<name>D1PTA4_9BACT</name>
<organism evidence="2 3">
    <name type="scientific">Hallella bergensis DSM 17361</name>
    <dbReference type="NCBI Taxonomy" id="585502"/>
    <lineage>
        <taxon>Bacteria</taxon>
        <taxon>Pseudomonadati</taxon>
        <taxon>Bacteroidota</taxon>
        <taxon>Bacteroidia</taxon>
        <taxon>Bacteroidales</taxon>
        <taxon>Prevotellaceae</taxon>
        <taxon>Hallella</taxon>
    </lineage>
</organism>
<protein>
    <submittedName>
        <fullName evidence="2">Uncharacterized protein</fullName>
    </submittedName>
</protein>
<evidence type="ECO:0000313" key="3">
    <source>
        <dbReference type="Proteomes" id="UP000003160"/>
    </source>
</evidence>
<comment type="caution">
    <text evidence="2">The sequence shown here is derived from an EMBL/GenBank/DDBJ whole genome shotgun (WGS) entry which is preliminary data.</text>
</comment>
<dbReference type="EMBL" id="ACKS01000011">
    <property type="protein sequence ID" value="EFA45406.1"/>
    <property type="molecule type" value="Genomic_DNA"/>
</dbReference>
<dbReference type="HOGENOM" id="CLU_2684719_0_0_10"/>
<gene>
    <name evidence="2" type="ORF">HMPREF0645_0189</name>
</gene>
<keyword evidence="3" id="KW-1185">Reference proteome</keyword>
<dbReference type="AlphaFoldDB" id="D1PTA4"/>